<evidence type="ECO:0000313" key="3">
    <source>
        <dbReference type="Proteomes" id="UP000622604"/>
    </source>
</evidence>
<evidence type="ECO:0000313" key="2">
    <source>
        <dbReference type="EMBL" id="GGZ73285.1"/>
    </source>
</evidence>
<keyword evidence="1" id="KW-0472">Membrane</keyword>
<feature type="transmembrane region" description="Helical" evidence="1">
    <location>
        <begin position="48"/>
        <end position="66"/>
    </location>
</feature>
<proteinExistence type="predicted"/>
<gene>
    <name evidence="2" type="ORF">GCM10011274_34710</name>
</gene>
<organism evidence="2 3">
    <name type="scientific">Paraglaciecola chathamensis</name>
    <dbReference type="NCBI Taxonomy" id="368405"/>
    <lineage>
        <taxon>Bacteria</taxon>
        <taxon>Pseudomonadati</taxon>
        <taxon>Pseudomonadota</taxon>
        <taxon>Gammaproteobacteria</taxon>
        <taxon>Alteromonadales</taxon>
        <taxon>Alteromonadaceae</taxon>
        <taxon>Paraglaciecola</taxon>
    </lineage>
</organism>
<protein>
    <submittedName>
        <fullName evidence="2">Uncharacterized protein</fullName>
    </submittedName>
</protein>
<keyword evidence="1" id="KW-0812">Transmembrane</keyword>
<evidence type="ECO:0000256" key="1">
    <source>
        <dbReference type="SAM" id="Phobius"/>
    </source>
</evidence>
<feature type="transmembrane region" description="Helical" evidence="1">
    <location>
        <begin position="20"/>
        <end position="41"/>
    </location>
</feature>
<name>A0A8H9IC12_9ALTE</name>
<sequence length="160" mass="18145">MDLLAQEYFKLIDVISGFDGYLMTVKGWSITVGLALIGYAFQQKQKSILLLCCASALCFSFVDAKFKEYQVSYYPRMQQIENCFVKEPSENCSPLKVDGSWSETKKWYGVFLQYGKLGVIMPHFILFVLALFLYLKPQYFVPAQQLTSQARGTPKSGAPS</sequence>
<dbReference type="EMBL" id="BMZC01000010">
    <property type="protein sequence ID" value="GGZ73285.1"/>
    <property type="molecule type" value="Genomic_DNA"/>
</dbReference>
<dbReference type="AlphaFoldDB" id="A0A8H9IC12"/>
<dbReference type="RefSeq" id="WP_191866737.1">
    <property type="nucleotide sequence ID" value="NZ_BMZC01000010.1"/>
</dbReference>
<dbReference type="Proteomes" id="UP000622604">
    <property type="component" value="Unassembled WGS sequence"/>
</dbReference>
<reference evidence="2 3" key="1">
    <citation type="journal article" date="2014" name="Int. J. Syst. Evol. Microbiol.">
        <title>Complete genome sequence of Corynebacterium casei LMG S-19264T (=DSM 44701T), isolated from a smear-ripened cheese.</title>
        <authorList>
            <consortium name="US DOE Joint Genome Institute (JGI-PGF)"/>
            <person name="Walter F."/>
            <person name="Albersmeier A."/>
            <person name="Kalinowski J."/>
            <person name="Ruckert C."/>
        </authorList>
    </citation>
    <scope>NUCLEOTIDE SEQUENCE [LARGE SCALE GENOMIC DNA]</scope>
    <source>
        <strain evidence="2 3">KCTC 32337</strain>
    </source>
</reference>
<feature type="transmembrane region" description="Helical" evidence="1">
    <location>
        <begin position="117"/>
        <end position="135"/>
    </location>
</feature>
<comment type="caution">
    <text evidence="2">The sequence shown here is derived from an EMBL/GenBank/DDBJ whole genome shotgun (WGS) entry which is preliminary data.</text>
</comment>
<accession>A0A8H9IC12</accession>
<keyword evidence="1" id="KW-1133">Transmembrane helix</keyword>